<dbReference type="SUPFAM" id="SSF50129">
    <property type="entry name" value="GroES-like"/>
    <property type="match status" value="1"/>
</dbReference>
<dbReference type="RefSeq" id="WP_378282205.1">
    <property type="nucleotide sequence ID" value="NZ_JBHSON010000015.1"/>
</dbReference>
<proteinExistence type="predicted"/>
<dbReference type="InterPro" id="IPR051397">
    <property type="entry name" value="Zn-ADH-like_protein"/>
</dbReference>
<dbReference type="InterPro" id="IPR011032">
    <property type="entry name" value="GroES-like_sf"/>
</dbReference>
<sequence length="322" mass="33585">MRAVVCRELGPVANLAVEDRPVPDPGARQVRIAVRSAGAGFVDALLVSGGYQVPRTPPFVPGGEVAGVVDAVGADVTGWRPGDRVFAAAHGGFAEFALADDTKLVRLPRELDFARGASFLQAYGTAWFAFTRSTVVRPDEVVLVTGAGGGVGLAAVDVARSLGARVIAVASSAEKRDLALSMGAEAALDPLTEDVKAAARELTGGNGVDVVYDVVGGELSEAALRALNFHGRFLVVGFPAGIARIPLNLVLLRNRSVIGVERGSWVTRHPQANRSLVEEMVNAVVQGALHPVAPFERPLEDAGIVLADLLDRRAVGKTVLVP</sequence>
<dbReference type="InterPro" id="IPR013154">
    <property type="entry name" value="ADH-like_N"/>
</dbReference>
<dbReference type="Pfam" id="PF00107">
    <property type="entry name" value="ADH_zinc_N"/>
    <property type="match status" value="1"/>
</dbReference>
<dbReference type="InterPro" id="IPR013149">
    <property type="entry name" value="ADH-like_C"/>
</dbReference>
<dbReference type="Gene3D" id="3.90.180.10">
    <property type="entry name" value="Medium-chain alcohol dehydrogenases, catalytic domain"/>
    <property type="match status" value="1"/>
</dbReference>
<dbReference type="EMBL" id="JBHSON010000015">
    <property type="protein sequence ID" value="MFC5746584.1"/>
    <property type="molecule type" value="Genomic_DNA"/>
</dbReference>
<organism evidence="2 3">
    <name type="scientific">Actinomadura rugatobispora</name>
    <dbReference type="NCBI Taxonomy" id="1994"/>
    <lineage>
        <taxon>Bacteria</taxon>
        <taxon>Bacillati</taxon>
        <taxon>Actinomycetota</taxon>
        <taxon>Actinomycetes</taxon>
        <taxon>Streptosporangiales</taxon>
        <taxon>Thermomonosporaceae</taxon>
        <taxon>Actinomadura</taxon>
    </lineage>
</organism>
<name>A0ABW0ZTE7_9ACTN</name>
<protein>
    <submittedName>
        <fullName evidence="2">NADPH:quinone oxidoreductase family protein</fullName>
        <ecNumber evidence="2">1.-.-.-</ecNumber>
    </submittedName>
</protein>
<dbReference type="GO" id="GO:0016491">
    <property type="term" value="F:oxidoreductase activity"/>
    <property type="evidence" value="ECO:0007669"/>
    <property type="project" value="UniProtKB-KW"/>
</dbReference>
<comment type="caution">
    <text evidence="2">The sequence shown here is derived from an EMBL/GenBank/DDBJ whole genome shotgun (WGS) entry which is preliminary data.</text>
</comment>
<dbReference type="SMART" id="SM00829">
    <property type="entry name" value="PKS_ER"/>
    <property type="match status" value="1"/>
</dbReference>
<dbReference type="Gene3D" id="3.40.50.720">
    <property type="entry name" value="NAD(P)-binding Rossmann-like Domain"/>
    <property type="match status" value="1"/>
</dbReference>
<dbReference type="PANTHER" id="PTHR43677">
    <property type="entry name" value="SHORT-CHAIN DEHYDROGENASE/REDUCTASE"/>
    <property type="match status" value="1"/>
</dbReference>
<dbReference type="SUPFAM" id="SSF51735">
    <property type="entry name" value="NAD(P)-binding Rossmann-fold domains"/>
    <property type="match status" value="1"/>
</dbReference>
<evidence type="ECO:0000313" key="2">
    <source>
        <dbReference type="EMBL" id="MFC5746584.1"/>
    </source>
</evidence>
<dbReference type="Proteomes" id="UP001596074">
    <property type="component" value="Unassembled WGS sequence"/>
</dbReference>
<dbReference type="PANTHER" id="PTHR43677:SF4">
    <property type="entry name" value="QUINONE OXIDOREDUCTASE-LIKE PROTEIN 2"/>
    <property type="match status" value="1"/>
</dbReference>
<gene>
    <name evidence="2" type="ORF">ACFPZN_13250</name>
</gene>
<keyword evidence="2" id="KW-0560">Oxidoreductase</keyword>
<evidence type="ECO:0000313" key="3">
    <source>
        <dbReference type="Proteomes" id="UP001596074"/>
    </source>
</evidence>
<dbReference type="EC" id="1.-.-.-" evidence="2"/>
<dbReference type="CDD" id="cd08241">
    <property type="entry name" value="QOR1"/>
    <property type="match status" value="1"/>
</dbReference>
<feature type="domain" description="Enoyl reductase (ER)" evidence="1">
    <location>
        <begin position="10"/>
        <end position="320"/>
    </location>
</feature>
<reference evidence="3" key="1">
    <citation type="journal article" date="2019" name="Int. J. Syst. Evol. Microbiol.">
        <title>The Global Catalogue of Microorganisms (GCM) 10K type strain sequencing project: providing services to taxonomists for standard genome sequencing and annotation.</title>
        <authorList>
            <consortium name="The Broad Institute Genomics Platform"/>
            <consortium name="The Broad Institute Genome Sequencing Center for Infectious Disease"/>
            <person name="Wu L."/>
            <person name="Ma J."/>
        </authorList>
    </citation>
    <scope>NUCLEOTIDE SEQUENCE [LARGE SCALE GENOMIC DNA]</scope>
    <source>
        <strain evidence="3">KCTC 42087</strain>
    </source>
</reference>
<dbReference type="InterPro" id="IPR020843">
    <property type="entry name" value="ER"/>
</dbReference>
<keyword evidence="3" id="KW-1185">Reference proteome</keyword>
<dbReference type="Pfam" id="PF08240">
    <property type="entry name" value="ADH_N"/>
    <property type="match status" value="1"/>
</dbReference>
<accession>A0ABW0ZTE7</accession>
<dbReference type="InterPro" id="IPR036291">
    <property type="entry name" value="NAD(P)-bd_dom_sf"/>
</dbReference>
<evidence type="ECO:0000259" key="1">
    <source>
        <dbReference type="SMART" id="SM00829"/>
    </source>
</evidence>